<evidence type="ECO:0000313" key="2">
    <source>
        <dbReference type="EMBL" id="EZG67106.1"/>
    </source>
</evidence>
<dbReference type="EMBL" id="AFNH02000538">
    <property type="protein sequence ID" value="EZG67106.1"/>
    <property type="molecule type" value="Genomic_DNA"/>
</dbReference>
<dbReference type="AlphaFoldDB" id="A0A023B7A2"/>
<evidence type="ECO:0000256" key="1">
    <source>
        <dbReference type="SAM" id="MobiDB-lite"/>
    </source>
</evidence>
<name>A0A023B7A2_GRENI</name>
<feature type="compositionally biased region" description="Pro residues" evidence="1">
    <location>
        <begin position="425"/>
        <end position="475"/>
    </location>
</feature>
<dbReference type="Proteomes" id="UP000019763">
    <property type="component" value="Unassembled WGS sequence"/>
</dbReference>
<dbReference type="RefSeq" id="XP_011130329.1">
    <property type="nucleotide sequence ID" value="XM_011132027.1"/>
</dbReference>
<keyword evidence="3" id="KW-1185">Reference proteome</keyword>
<dbReference type="VEuPathDB" id="CryptoDB:GNI_071600"/>
<feature type="region of interest" description="Disordered" evidence="1">
    <location>
        <begin position="423"/>
        <end position="495"/>
    </location>
</feature>
<reference evidence="2" key="1">
    <citation type="submission" date="2013-12" db="EMBL/GenBank/DDBJ databases">
        <authorList>
            <person name="Omoto C.K."/>
            <person name="Sibley D."/>
            <person name="Venepally P."/>
            <person name="Hadjithomas M."/>
            <person name="Karamycheva S."/>
            <person name="Brunk B."/>
            <person name="Roos D."/>
            <person name="Caler E."/>
            <person name="Lorenzi H."/>
        </authorList>
    </citation>
    <scope>NUCLEOTIDE SEQUENCE</scope>
</reference>
<evidence type="ECO:0000313" key="3">
    <source>
        <dbReference type="Proteomes" id="UP000019763"/>
    </source>
</evidence>
<dbReference type="GeneID" id="22912614"/>
<feature type="compositionally biased region" description="Basic and acidic residues" evidence="1">
    <location>
        <begin position="231"/>
        <end position="247"/>
    </location>
</feature>
<organism evidence="2 3">
    <name type="scientific">Gregarina niphandrodes</name>
    <name type="common">Septate eugregarine</name>
    <dbReference type="NCBI Taxonomy" id="110365"/>
    <lineage>
        <taxon>Eukaryota</taxon>
        <taxon>Sar</taxon>
        <taxon>Alveolata</taxon>
        <taxon>Apicomplexa</taxon>
        <taxon>Conoidasida</taxon>
        <taxon>Gregarinasina</taxon>
        <taxon>Eugregarinorida</taxon>
        <taxon>Gregarinidae</taxon>
        <taxon>Gregarina</taxon>
    </lineage>
</organism>
<accession>A0A023B7A2</accession>
<comment type="caution">
    <text evidence="2">The sequence shown here is derived from an EMBL/GenBank/DDBJ whole genome shotgun (WGS) entry which is preliminary data.</text>
</comment>
<gene>
    <name evidence="2" type="ORF">GNI_071600</name>
</gene>
<proteinExistence type="predicted"/>
<sequence length="517" mass="58474">MKCVPGSTMDVLVGAALLAHVVWPVSFNGEWLDVAELADEEFWANGRSAGARQVLALQTALEILHNLPDARLLPRSADVRSTEPLATLRLTARHNLLNNFRARGALLVSIAGFLRGVMDVDDFGSVSWQMQQMIRNWWDTHNEAVAFASLDPEGMRCPLPTFPTLPDLDAVVRQFDCLLEIKLKKNCVIVPAPSRFPPGSAYGPPAVLGWRRRLTRLGRRRKSGYPDFDNPDYRDGDKSPRSPKDEGWTRQLLMKALPVWIRWQDSYFAKRETRTLMAELPLELPAAPDEAPSELEDGAPDVQRQPERWTRRLLMNTVPFWIRRQDSYFEERETRTLMAELPLELPAAPDEAPSALEDEAPEVQRQPERWTRRLLMNTVPFWIRRRDRQPQSRETDIAMVVLPRNIPRAPGSALETTRSALETPLLPPEAPPLLPPEAPPLEPPEAPPLLPPEAPPLEPPEAPPLLPPEAPPLEPFRPVSSEPNENSFAPHENRRDIFSLIIDRRVGECNKNPARLL</sequence>
<protein>
    <submittedName>
        <fullName evidence="2">Uncharacterized protein</fullName>
    </submittedName>
</protein>
<feature type="region of interest" description="Disordered" evidence="1">
    <location>
        <begin position="221"/>
        <end position="247"/>
    </location>
</feature>